<sequence>MTVDAPAAIVYETMANFFNPMSATAQAHQRAAFLFRHATQKGDMYGSDDVQAVLRAVQAWAESSGGVLQIILKPNDCFLRLPAELLRLSNRINA</sequence>
<comment type="caution">
    <text evidence="1">The sequence shown here is derived from an EMBL/GenBank/DDBJ whole genome shotgun (WGS) entry which is preliminary data.</text>
</comment>
<accession>A0ABR1VSB2</accession>
<reference evidence="1 2" key="1">
    <citation type="submission" date="2023-01" db="EMBL/GenBank/DDBJ databases">
        <title>Analysis of 21 Apiospora genomes using comparative genomics revels a genus with tremendous synthesis potential of carbohydrate active enzymes and secondary metabolites.</title>
        <authorList>
            <person name="Sorensen T."/>
        </authorList>
    </citation>
    <scope>NUCLEOTIDE SEQUENCE [LARGE SCALE GENOMIC DNA]</scope>
    <source>
        <strain evidence="1 2">CBS 135458</strain>
    </source>
</reference>
<organism evidence="1 2">
    <name type="scientific">Apiospora phragmitis</name>
    <dbReference type="NCBI Taxonomy" id="2905665"/>
    <lineage>
        <taxon>Eukaryota</taxon>
        <taxon>Fungi</taxon>
        <taxon>Dikarya</taxon>
        <taxon>Ascomycota</taxon>
        <taxon>Pezizomycotina</taxon>
        <taxon>Sordariomycetes</taxon>
        <taxon>Xylariomycetidae</taxon>
        <taxon>Amphisphaeriales</taxon>
        <taxon>Apiosporaceae</taxon>
        <taxon>Apiospora</taxon>
    </lineage>
</organism>
<dbReference type="Proteomes" id="UP001480595">
    <property type="component" value="Unassembled WGS sequence"/>
</dbReference>
<evidence type="ECO:0000313" key="1">
    <source>
        <dbReference type="EMBL" id="KAK8074123.1"/>
    </source>
</evidence>
<dbReference type="EMBL" id="JAQQWL010000005">
    <property type="protein sequence ID" value="KAK8074123.1"/>
    <property type="molecule type" value="Genomic_DNA"/>
</dbReference>
<name>A0ABR1VSB2_9PEZI</name>
<dbReference type="RefSeq" id="XP_066718598.1">
    <property type="nucleotide sequence ID" value="XM_066856431.1"/>
</dbReference>
<keyword evidence="2" id="KW-1185">Reference proteome</keyword>
<protein>
    <submittedName>
        <fullName evidence="1">Uncharacterized protein</fullName>
    </submittedName>
</protein>
<proteinExistence type="predicted"/>
<evidence type="ECO:0000313" key="2">
    <source>
        <dbReference type="Proteomes" id="UP001480595"/>
    </source>
</evidence>
<dbReference type="GeneID" id="92089494"/>
<gene>
    <name evidence="1" type="ORF">PG994_005022</name>
</gene>